<dbReference type="EMBL" id="ATMR01000091">
    <property type="protein sequence ID" value="EPR73499.1"/>
    <property type="molecule type" value="Genomic_DNA"/>
</dbReference>
<dbReference type="Proteomes" id="UP000014962">
    <property type="component" value="Unassembled WGS sequence"/>
</dbReference>
<evidence type="ECO:0008006" key="3">
    <source>
        <dbReference type="Google" id="ProtNLM"/>
    </source>
</evidence>
<protein>
    <recommendedName>
        <fullName evidence="3">Phosphoribosylpyrophosphate synthetase</fullName>
    </recommendedName>
</protein>
<name>S7X396_9FLAO</name>
<sequence length="127" mass="14649">MYKFKNQSIMKNPDYSDPKAKHELDFLSQYQKKGYTNNFRVEDHTLIASGEDTNYKPEEVFIVAEHRYEGMSDPSDQSILYVITTENDKKGTILNAYGPSADLDIHEFINAIPEKNKSHDDSILNIE</sequence>
<proteinExistence type="predicted"/>
<gene>
    <name evidence="1" type="ORF">ADIWIN_1529</name>
</gene>
<reference evidence="1 2" key="1">
    <citation type="journal article" date="2013" name="Genome Announc.">
        <title>Draft Genome Sequence of Winogradskyella psychrotolerans RS-3T, Isolated from the Marine Transect of Kongsfjorden, Ny-Alesund, Svalbard, Arctic Ocean.</title>
        <authorList>
            <person name="Kumar Pinnaka A."/>
            <person name="Ara S."/>
            <person name="Singh A."/>
            <person name="Shivaji S."/>
        </authorList>
    </citation>
    <scope>NUCLEOTIDE SEQUENCE [LARGE SCALE GENOMIC DNA]</scope>
    <source>
        <strain evidence="1 2">RS-3</strain>
    </source>
</reference>
<keyword evidence="2" id="KW-1185">Reference proteome</keyword>
<comment type="caution">
    <text evidence="1">The sequence shown here is derived from an EMBL/GenBank/DDBJ whole genome shotgun (WGS) entry which is preliminary data.</text>
</comment>
<accession>S7X396</accession>
<evidence type="ECO:0000313" key="1">
    <source>
        <dbReference type="EMBL" id="EPR73499.1"/>
    </source>
</evidence>
<organism evidence="1 2">
    <name type="scientific">Winogradskyella psychrotolerans RS-3</name>
    <dbReference type="NCBI Taxonomy" id="641526"/>
    <lineage>
        <taxon>Bacteria</taxon>
        <taxon>Pseudomonadati</taxon>
        <taxon>Bacteroidota</taxon>
        <taxon>Flavobacteriia</taxon>
        <taxon>Flavobacteriales</taxon>
        <taxon>Flavobacteriaceae</taxon>
        <taxon>Winogradskyella</taxon>
    </lineage>
</organism>
<dbReference type="eggNOG" id="ENOG5032UCJ">
    <property type="taxonomic scope" value="Bacteria"/>
</dbReference>
<evidence type="ECO:0000313" key="2">
    <source>
        <dbReference type="Proteomes" id="UP000014962"/>
    </source>
</evidence>
<dbReference type="AlphaFoldDB" id="S7X396"/>
<dbReference type="STRING" id="641526.ADIWIN_1529"/>